<dbReference type="GO" id="GO:0016740">
    <property type="term" value="F:transferase activity"/>
    <property type="evidence" value="ECO:0007669"/>
    <property type="project" value="UniProtKB-KW"/>
</dbReference>
<keyword evidence="1" id="KW-0808">Transferase</keyword>
<dbReference type="InterPro" id="IPR016135">
    <property type="entry name" value="UBQ-conjugating_enzyme/RWD"/>
</dbReference>
<evidence type="ECO:0000256" key="2">
    <source>
        <dbReference type="ARBA" id="ARBA00022786"/>
    </source>
</evidence>
<feature type="active site" description="Glycyl thioester intermediate" evidence="3">
    <location>
        <position position="93"/>
    </location>
</feature>
<dbReference type="Gene3D" id="3.10.110.10">
    <property type="entry name" value="Ubiquitin Conjugating Enzyme"/>
    <property type="match status" value="1"/>
</dbReference>
<dbReference type="GO" id="GO:0005524">
    <property type="term" value="F:ATP binding"/>
    <property type="evidence" value="ECO:0007669"/>
    <property type="project" value="UniProtKB-UniRule"/>
</dbReference>
<keyword evidence="2 4" id="KW-0833">Ubl conjugation pathway</keyword>
<dbReference type="PROSITE" id="PS00183">
    <property type="entry name" value="UBC_1"/>
    <property type="match status" value="1"/>
</dbReference>
<gene>
    <name evidence="6" type="ORF">LSP00402_LOCUS8992</name>
</gene>
<sequence length="157" mass="17611">MQALAKKRLAQERKNFRKTKPYGFFARPEKLPDGSQNLFKWKCGFPGKKGTPWEGGIYKLTLEFPSDFPKNPPKAKFDPVIFHPNVFDDGSVCLTILKPDKGWAASLDVVQVLKGIHDLLTDPNENDPANSIAGDLYTRNRTGYDNKIRIQAAAMSS</sequence>
<dbReference type="AlphaFoldDB" id="A0A7S2TQV0"/>
<dbReference type="Pfam" id="PF00179">
    <property type="entry name" value="UQ_con"/>
    <property type="match status" value="1"/>
</dbReference>
<dbReference type="SUPFAM" id="SSF54495">
    <property type="entry name" value="UBC-like"/>
    <property type="match status" value="1"/>
</dbReference>
<evidence type="ECO:0000259" key="5">
    <source>
        <dbReference type="PROSITE" id="PS50127"/>
    </source>
</evidence>
<protein>
    <recommendedName>
        <fullName evidence="5">UBC core domain-containing protein</fullName>
    </recommendedName>
</protein>
<name>A0A7S2TQV0_9EUKA</name>
<organism evidence="6">
    <name type="scientific">Lotharella oceanica</name>
    <dbReference type="NCBI Taxonomy" id="641309"/>
    <lineage>
        <taxon>Eukaryota</taxon>
        <taxon>Sar</taxon>
        <taxon>Rhizaria</taxon>
        <taxon>Cercozoa</taxon>
        <taxon>Chlorarachniophyceae</taxon>
        <taxon>Lotharella</taxon>
    </lineage>
</organism>
<evidence type="ECO:0000313" key="6">
    <source>
        <dbReference type="EMBL" id="CAD9762073.1"/>
    </source>
</evidence>
<comment type="similarity">
    <text evidence="4">Belongs to the ubiquitin-conjugating enzyme family.</text>
</comment>
<evidence type="ECO:0000256" key="1">
    <source>
        <dbReference type="ARBA" id="ARBA00022679"/>
    </source>
</evidence>
<keyword evidence="4" id="KW-0067">ATP-binding</keyword>
<keyword evidence="4" id="KW-0547">Nucleotide-binding</keyword>
<dbReference type="InterPro" id="IPR023313">
    <property type="entry name" value="UBQ-conjugating_AS"/>
</dbReference>
<feature type="domain" description="UBC core" evidence="5">
    <location>
        <begin position="4"/>
        <end position="157"/>
    </location>
</feature>
<dbReference type="PANTHER" id="PTHR24067">
    <property type="entry name" value="UBIQUITIN-CONJUGATING ENZYME E2"/>
    <property type="match status" value="1"/>
</dbReference>
<evidence type="ECO:0000256" key="4">
    <source>
        <dbReference type="RuleBase" id="RU362109"/>
    </source>
</evidence>
<dbReference type="CDD" id="cd23798">
    <property type="entry name" value="UBCc_UBE2I"/>
    <property type="match status" value="1"/>
</dbReference>
<dbReference type="PROSITE" id="PS50127">
    <property type="entry name" value="UBC_2"/>
    <property type="match status" value="1"/>
</dbReference>
<dbReference type="EMBL" id="HBHP01014349">
    <property type="protein sequence ID" value="CAD9762073.1"/>
    <property type="molecule type" value="Transcribed_RNA"/>
</dbReference>
<dbReference type="InterPro" id="IPR050113">
    <property type="entry name" value="Ub_conjugating_enzyme"/>
</dbReference>
<dbReference type="InterPro" id="IPR000608">
    <property type="entry name" value="UBC"/>
</dbReference>
<reference evidence="6" key="1">
    <citation type="submission" date="2021-01" db="EMBL/GenBank/DDBJ databases">
        <authorList>
            <person name="Corre E."/>
            <person name="Pelletier E."/>
            <person name="Niang G."/>
            <person name="Scheremetjew M."/>
            <person name="Finn R."/>
            <person name="Kale V."/>
            <person name="Holt S."/>
            <person name="Cochrane G."/>
            <person name="Meng A."/>
            <person name="Brown T."/>
            <person name="Cohen L."/>
        </authorList>
    </citation>
    <scope>NUCLEOTIDE SEQUENCE</scope>
    <source>
        <strain evidence="6">CCMP622</strain>
    </source>
</reference>
<dbReference type="SMART" id="SM00212">
    <property type="entry name" value="UBCc"/>
    <property type="match status" value="1"/>
</dbReference>
<accession>A0A7S2TQV0</accession>
<evidence type="ECO:0000256" key="3">
    <source>
        <dbReference type="PROSITE-ProRule" id="PRU10133"/>
    </source>
</evidence>
<proteinExistence type="inferred from homology"/>